<keyword evidence="4" id="KW-1185">Reference proteome</keyword>
<keyword evidence="1" id="KW-0175">Coiled coil</keyword>
<name>A0A1V9YU99_ACHHY</name>
<evidence type="ECO:0000256" key="1">
    <source>
        <dbReference type="SAM" id="Coils"/>
    </source>
</evidence>
<proteinExistence type="predicted"/>
<sequence length="346" mass="39540">MAEFLACWSSRGSTLELLDAATRLTVMASDMEASADKEARAAICIQRLFRGQRVRATISRMQTAEILIARVFRGHLGRHKAHKAARRRRHTEKQARFHHLARIIQTRYRGFYSRRYVHNFATRKTYLRELEAKGNALRATLAKRLEDQRAMELERVEEESREELVKITQNLHHLVGTAVTPGVFSSPFAQSRPTAFGVPVETHIRTNTLNLLATVPRKLLTKRELKPTPPAVRTSIQASSVYGIDRVYDEREKRYLKAMNFTQDKFVPVVHPESTYKYDKSINNGIEYLDPRKHPFCQRSANKSPVKPKGSKTEFVRLPPAVKTPPLKAPDDPKAHKARAKARLGT</sequence>
<feature type="region of interest" description="Disordered" evidence="2">
    <location>
        <begin position="296"/>
        <end position="346"/>
    </location>
</feature>
<feature type="coiled-coil region" evidence="1">
    <location>
        <begin position="142"/>
        <end position="170"/>
    </location>
</feature>
<dbReference type="AlphaFoldDB" id="A0A1V9YU99"/>
<dbReference type="Proteomes" id="UP000243579">
    <property type="component" value="Unassembled WGS sequence"/>
</dbReference>
<reference evidence="3 4" key="1">
    <citation type="journal article" date="2014" name="Genome Biol. Evol.">
        <title>The secreted proteins of Achlya hypogyna and Thraustotheca clavata identify the ancestral oomycete secretome and reveal gene acquisitions by horizontal gene transfer.</title>
        <authorList>
            <person name="Misner I."/>
            <person name="Blouin N."/>
            <person name="Leonard G."/>
            <person name="Richards T.A."/>
            <person name="Lane C.E."/>
        </authorList>
    </citation>
    <scope>NUCLEOTIDE SEQUENCE [LARGE SCALE GENOMIC DNA]</scope>
    <source>
        <strain evidence="3 4">ATCC 48635</strain>
    </source>
</reference>
<dbReference type="Gene3D" id="1.20.5.190">
    <property type="match status" value="1"/>
</dbReference>
<accession>A0A1V9YU99</accession>
<dbReference type="InterPro" id="IPR000048">
    <property type="entry name" value="IQ_motif_EF-hand-BS"/>
</dbReference>
<comment type="caution">
    <text evidence="3">The sequence shown here is derived from an EMBL/GenBank/DDBJ whole genome shotgun (WGS) entry which is preliminary data.</text>
</comment>
<feature type="compositionally biased region" description="Basic residues" evidence="2">
    <location>
        <begin position="336"/>
        <end position="346"/>
    </location>
</feature>
<organism evidence="3 4">
    <name type="scientific">Achlya hypogyna</name>
    <name type="common">Oomycete</name>
    <name type="synonym">Protoachlya hypogyna</name>
    <dbReference type="NCBI Taxonomy" id="1202772"/>
    <lineage>
        <taxon>Eukaryota</taxon>
        <taxon>Sar</taxon>
        <taxon>Stramenopiles</taxon>
        <taxon>Oomycota</taxon>
        <taxon>Saprolegniomycetes</taxon>
        <taxon>Saprolegniales</taxon>
        <taxon>Achlyaceae</taxon>
        <taxon>Achlya</taxon>
    </lineage>
</organism>
<dbReference type="STRING" id="1202772.A0A1V9YU99"/>
<evidence type="ECO:0000313" key="4">
    <source>
        <dbReference type="Proteomes" id="UP000243579"/>
    </source>
</evidence>
<evidence type="ECO:0000313" key="3">
    <source>
        <dbReference type="EMBL" id="OQR89267.1"/>
    </source>
</evidence>
<dbReference type="EMBL" id="JNBR01000869">
    <property type="protein sequence ID" value="OQR89267.1"/>
    <property type="molecule type" value="Genomic_DNA"/>
</dbReference>
<evidence type="ECO:0000256" key="2">
    <source>
        <dbReference type="SAM" id="MobiDB-lite"/>
    </source>
</evidence>
<dbReference type="PROSITE" id="PS50096">
    <property type="entry name" value="IQ"/>
    <property type="match status" value="2"/>
</dbReference>
<protein>
    <submittedName>
        <fullName evidence="3">Uncharacterized protein</fullName>
    </submittedName>
</protein>
<dbReference type="SMART" id="SM00015">
    <property type="entry name" value="IQ"/>
    <property type="match status" value="3"/>
</dbReference>
<gene>
    <name evidence="3" type="ORF">ACHHYP_06386</name>
</gene>
<dbReference type="OrthoDB" id="190375at2759"/>